<dbReference type="Gene3D" id="2.30.280.20">
    <property type="match status" value="1"/>
</dbReference>
<dbReference type="GO" id="GO:0003677">
    <property type="term" value="F:DNA binding"/>
    <property type="evidence" value="ECO:0007669"/>
    <property type="project" value="InterPro"/>
</dbReference>
<organism evidence="3 4">
    <name type="scientific">Acinetobacter baumannii EGD-HP18</name>
    <dbReference type="NCBI Taxonomy" id="1358412"/>
    <lineage>
        <taxon>Bacteria</taxon>
        <taxon>Pseudomonadati</taxon>
        <taxon>Pseudomonadota</taxon>
        <taxon>Gammaproteobacteria</taxon>
        <taxon>Moraxellales</taxon>
        <taxon>Moraxellaceae</taxon>
        <taxon>Acinetobacter</taxon>
        <taxon>Acinetobacter calcoaceticus/baumannii complex</taxon>
    </lineage>
</organism>
<protein>
    <recommendedName>
        <fullName evidence="5">Restriction endonuclease</fullName>
    </recommendedName>
</protein>
<dbReference type="EMBL" id="AVST01000068">
    <property type="protein sequence ID" value="ERH68826.1"/>
    <property type="molecule type" value="Genomic_DNA"/>
</dbReference>
<evidence type="ECO:0000313" key="4">
    <source>
        <dbReference type="Proteomes" id="UP000016517"/>
    </source>
</evidence>
<feature type="domain" description="Restriction endonuclease AspBHI N-terminal" evidence="2">
    <location>
        <begin position="26"/>
        <end position="210"/>
    </location>
</feature>
<gene>
    <name evidence="3" type="ORF">N173_18405</name>
</gene>
<dbReference type="RefSeq" id="WP_000692248.1">
    <property type="nucleotide sequence ID" value="NZ_AVST01000068.1"/>
</dbReference>
<sequence length="388" mass="43905">MKIITHDQLTISNLFVDCLYQGARNGNASDDPLHLLLPVSNQGGFRIVGKKTEPKLVVLTTSMNDPDWPDEVDKETGIFTYFGDNKKPGHELHDTPRYGNLLLKNMFALAHGKLEDRLKVPPILIFAKGGGWRDVVFIGLAVPGAPHLDSNSDLVAVWKLRNGNRFQNYRAQFTILHESMISREWISDIVKGDPLSSACPSSWKTWVEQGLYLPLKAPRALEYRTRDEQLPETQLGQILIKRIHSFFKEDPYNFERCAGKIAEMMLPAIAGNMDFTRQSRDGGRDAIGYYRIGEGASAVLVEFALEAKCYALESSVGVKEISRLISRLRYRQFGILVTTSFVAAQAYKEIMEDQHPIVIICASDIIKLLIRHGINDLETLDRWLKRFK</sequence>
<dbReference type="AlphaFoldDB" id="A0AAV3JZC4"/>
<dbReference type="GO" id="GO:0009307">
    <property type="term" value="P:DNA restriction-modification system"/>
    <property type="evidence" value="ECO:0007669"/>
    <property type="project" value="InterPro"/>
</dbReference>
<name>A0AAV3JZC4_ACIBA</name>
<dbReference type="InterPro" id="IPR007560">
    <property type="entry name" value="Restrct_endonuc_IV_Mrr"/>
</dbReference>
<dbReference type="Pfam" id="PF18062">
    <property type="entry name" value="RE_AspBHI_N"/>
    <property type="match status" value="1"/>
</dbReference>
<dbReference type="GO" id="GO:0004519">
    <property type="term" value="F:endonuclease activity"/>
    <property type="evidence" value="ECO:0007669"/>
    <property type="project" value="InterPro"/>
</dbReference>
<dbReference type="Proteomes" id="UP000016517">
    <property type="component" value="Unassembled WGS sequence"/>
</dbReference>
<accession>A0AAV3JZC4</accession>
<evidence type="ECO:0000259" key="2">
    <source>
        <dbReference type="Pfam" id="PF18062"/>
    </source>
</evidence>
<reference evidence="3 4" key="1">
    <citation type="submission" date="2013-08" db="EMBL/GenBank/DDBJ databases">
        <title>Study of Ammonical-Nitrogen removal by Nitrification Denitrification process using lab isolates.</title>
        <authorList>
            <person name="Khardenavis A.A."/>
            <person name="Pal R.R."/>
            <person name="Kapley A."/>
            <person name="Qureshi A."/>
            <person name="Purohit H.J."/>
        </authorList>
    </citation>
    <scope>NUCLEOTIDE SEQUENCE [LARGE SCALE GENOMIC DNA]</scope>
    <source>
        <strain evidence="3 4">EGD-HP18</strain>
    </source>
</reference>
<dbReference type="InterPro" id="IPR011856">
    <property type="entry name" value="tRNA_endonuc-like_dom_sf"/>
</dbReference>
<dbReference type="Gene3D" id="3.40.1350.10">
    <property type="match status" value="1"/>
</dbReference>
<evidence type="ECO:0000259" key="1">
    <source>
        <dbReference type="Pfam" id="PF04471"/>
    </source>
</evidence>
<dbReference type="InterPro" id="IPR041409">
    <property type="entry name" value="RE_AspBHI_N"/>
</dbReference>
<feature type="domain" description="Restriction endonuclease type IV Mrr" evidence="1">
    <location>
        <begin position="250"/>
        <end position="369"/>
    </location>
</feature>
<evidence type="ECO:0008006" key="5">
    <source>
        <dbReference type="Google" id="ProtNLM"/>
    </source>
</evidence>
<proteinExistence type="predicted"/>
<dbReference type="Pfam" id="PF04471">
    <property type="entry name" value="Mrr_cat"/>
    <property type="match status" value="1"/>
</dbReference>
<comment type="caution">
    <text evidence="3">The sequence shown here is derived from an EMBL/GenBank/DDBJ whole genome shotgun (WGS) entry which is preliminary data.</text>
</comment>
<evidence type="ECO:0000313" key="3">
    <source>
        <dbReference type="EMBL" id="ERH68826.1"/>
    </source>
</evidence>